<dbReference type="EC" id="1.20.4.2" evidence="3"/>
<dbReference type="GO" id="GO:0004364">
    <property type="term" value="F:glutathione transferase activity"/>
    <property type="evidence" value="ECO:0007669"/>
    <property type="project" value="UniProtKB-UniRule"/>
</dbReference>
<dbReference type="Gene3D" id="3.40.30.10">
    <property type="entry name" value="Glutaredoxin"/>
    <property type="match status" value="1"/>
</dbReference>
<evidence type="ECO:0000313" key="7">
    <source>
        <dbReference type="EMBL" id="OQV23213.1"/>
    </source>
</evidence>
<evidence type="ECO:0000256" key="1">
    <source>
        <dbReference type="ARBA" id="ARBA00011067"/>
    </source>
</evidence>
<dbReference type="InterPro" id="IPR004045">
    <property type="entry name" value="Glutathione_S-Trfase_N"/>
</dbReference>
<dbReference type="Proteomes" id="UP000192578">
    <property type="component" value="Unassembled WGS sequence"/>
</dbReference>
<dbReference type="Pfam" id="PF13410">
    <property type="entry name" value="GST_C_2"/>
    <property type="match status" value="1"/>
</dbReference>
<dbReference type="InterPro" id="IPR010987">
    <property type="entry name" value="Glutathione-S-Trfase_C-like"/>
</dbReference>
<dbReference type="SUPFAM" id="SSF52833">
    <property type="entry name" value="Thioredoxin-like"/>
    <property type="match status" value="1"/>
</dbReference>
<dbReference type="GO" id="GO:0050610">
    <property type="term" value="F:methylarsonate reductase activity"/>
    <property type="evidence" value="ECO:0007669"/>
    <property type="project" value="UniProtKB-UniRule"/>
</dbReference>
<sequence length="277" mass="31307">MSHHAILSVLTKLLLLAVIASVHAEDAVPFGNPPAIHGETKCFAAGSLEPSTTKSTGLVLYSMRFCPYCHRVRLVLAAKKIPYEIINIDVTKKPQWFLNRNPLGKIPTLQEPDGTLIYESLLVAEYLDEKFSSGGKLLPANLTARVQQKMLLEVVNEKFIRKYRPDRCKSDEKNRNESVEGLMEVETMLRSDFFSGENVGFVDLMVWPWLSGVSVWKELRGLHIPTGKYPKIAAWIVRMNELPFVKQTTYPLELSKRFAVKYNFGRGTFDCNLGLST</sequence>
<dbReference type="PANTHER" id="PTHR43968">
    <property type="match status" value="1"/>
</dbReference>
<evidence type="ECO:0000256" key="2">
    <source>
        <dbReference type="ARBA" id="ARBA00023002"/>
    </source>
</evidence>
<feature type="signal peptide" evidence="4">
    <location>
        <begin position="1"/>
        <end position="24"/>
    </location>
</feature>
<feature type="domain" description="GST C-terminal" evidence="6">
    <location>
        <begin position="141"/>
        <end position="262"/>
    </location>
</feature>
<evidence type="ECO:0000256" key="4">
    <source>
        <dbReference type="SAM" id="SignalP"/>
    </source>
</evidence>
<gene>
    <name evidence="7" type="ORF">BV898_02946</name>
</gene>
<dbReference type="SFLD" id="SFLDS00019">
    <property type="entry name" value="Glutathione_Transferase_(cytos"/>
    <property type="match status" value="1"/>
</dbReference>
<dbReference type="PROSITE" id="PS51354">
    <property type="entry name" value="GLUTAREDOXIN_2"/>
    <property type="match status" value="1"/>
</dbReference>
<keyword evidence="4" id="KW-0732">Signal</keyword>
<keyword evidence="8" id="KW-1185">Reference proteome</keyword>
<dbReference type="SUPFAM" id="SSF47616">
    <property type="entry name" value="GST C-terminal domain-like"/>
    <property type="match status" value="1"/>
</dbReference>
<dbReference type="EC" id="2.5.1.18" evidence="3"/>
<comment type="catalytic activity">
    <reaction evidence="3">
        <text>RX + glutathione = an S-substituted glutathione + a halide anion + H(+)</text>
        <dbReference type="Rhea" id="RHEA:16437"/>
        <dbReference type="ChEBI" id="CHEBI:15378"/>
        <dbReference type="ChEBI" id="CHEBI:16042"/>
        <dbReference type="ChEBI" id="CHEBI:17792"/>
        <dbReference type="ChEBI" id="CHEBI:57925"/>
        <dbReference type="ChEBI" id="CHEBI:90779"/>
        <dbReference type="EC" id="2.5.1.18"/>
    </reaction>
</comment>
<dbReference type="FunFam" id="3.40.30.10:FF:000123">
    <property type="entry name" value="Glutathione transferase o1"/>
    <property type="match status" value="1"/>
</dbReference>
<evidence type="ECO:0000313" key="8">
    <source>
        <dbReference type="Proteomes" id="UP000192578"/>
    </source>
</evidence>
<evidence type="ECO:0000259" key="5">
    <source>
        <dbReference type="PROSITE" id="PS50404"/>
    </source>
</evidence>
<dbReference type="PRINTS" id="PR01625">
    <property type="entry name" value="GSTRNSFRASEO"/>
</dbReference>
<dbReference type="InterPro" id="IPR005442">
    <property type="entry name" value="GST_omega"/>
</dbReference>
<feature type="domain" description="GST N-terminal" evidence="5">
    <location>
        <begin position="56"/>
        <end position="135"/>
    </location>
</feature>
<dbReference type="OrthoDB" id="4951845at2759"/>
<dbReference type="SFLD" id="SFLDG00358">
    <property type="entry name" value="Main_(cytGST)"/>
    <property type="match status" value="1"/>
</dbReference>
<protein>
    <recommendedName>
        <fullName evidence="3">Glutathione S-transferase omega</fullName>
        <shortName evidence="3">GSTO</shortName>
        <ecNumber evidence="3">1.20.4.2</ecNumber>
        <ecNumber evidence="3">1.8.5.1</ecNumber>
        <ecNumber evidence="3">2.5.1.18</ecNumber>
    </recommendedName>
    <alternativeName>
        <fullName evidence="3">Glutathione-dependent dehydroascorbate reductase</fullName>
    </alternativeName>
    <alternativeName>
        <fullName evidence="3">Monomethylarsonic acid reductase</fullName>
    </alternativeName>
</protein>
<comment type="caution">
    <text evidence="7">The sequence shown here is derived from an EMBL/GenBank/DDBJ whole genome shotgun (WGS) entry which is preliminary data.</text>
</comment>
<dbReference type="PROSITE" id="PS50405">
    <property type="entry name" value="GST_CTER"/>
    <property type="match status" value="1"/>
</dbReference>
<comment type="similarity">
    <text evidence="1 3">Belongs to the GST superfamily. Omega family.</text>
</comment>
<dbReference type="Gene3D" id="1.20.1050.10">
    <property type="match status" value="1"/>
</dbReference>
<dbReference type="Pfam" id="PF13417">
    <property type="entry name" value="GST_N_3"/>
    <property type="match status" value="1"/>
</dbReference>
<accession>A0A1W0X6T5</accession>
<dbReference type="GO" id="GO:0006749">
    <property type="term" value="P:glutathione metabolic process"/>
    <property type="evidence" value="ECO:0007669"/>
    <property type="project" value="UniProtKB-UniRule"/>
</dbReference>
<dbReference type="InterPro" id="IPR036249">
    <property type="entry name" value="Thioredoxin-like_sf"/>
</dbReference>
<reference evidence="8" key="1">
    <citation type="submission" date="2017-01" db="EMBL/GenBank/DDBJ databases">
        <title>Comparative genomics of anhydrobiosis in the tardigrade Hypsibius dujardini.</title>
        <authorList>
            <person name="Yoshida Y."/>
            <person name="Koutsovoulos G."/>
            <person name="Laetsch D."/>
            <person name="Stevens L."/>
            <person name="Kumar S."/>
            <person name="Horikawa D."/>
            <person name="Ishino K."/>
            <person name="Komine S."/>
            <person name="Tomita M."/>
            <person name="Blaxter M."/>
            <person name="Arakawa K."/>
        </authorList>
    </citation>
    <scope>NUCLEOTIDE SEQUENCE [LARGE SCALE GENOMIC DNA]</scope>
    <source>
        <strain evidence="8">Z151</strain>
    </source>
</reference>
<dbReference type="InterPro" id="IPR040079">
    <property type="entry name" value="Glutathione_S-Trfase"/>
</dbReference>
<keyword evidence="2 3" id="KW-0560">Oxidoreductase</keyword>
<comment type="function">
    <text evidence="3">Exhibits glutathione-dependent thiol transferase activity. Has high dehydroascorbate reductase activity and may contribute to the recycling of ascorbic acid. Participates in the biotransformation of inorganic arsenic and reduces monomethylarsonic acid (MMA).</text>
</comment>
<dbReference type="EC" id="1.8.5.1" evidence="3"/>
<keyword evidence="3" id="KW-0808">Transferase</keyword>
<organism evidence="7 8">
    <name type="scientific">Hypsibius exemplaris</name>
    <name type="common">Freshwater tardigrade</name>
    <dbReference type="NCBI Taxonomy" id="2072580"/>
    <lineage>
        <taxon>Eukaryota</taxon>
        <taxon>Metazoa</taxon>
        <taxon>Ecdysozoa</taxon>
        <taxon>Tardigrada</taxon>
        <taxon>Eutardigrada</taxon>
        <taxon>Parachela</taxon>
        <taxon>Hypsibioidea</taxon>
        <taxon>Hypsibiidae</taxon>
        <taxon>Hypsibius</taxon>
    </lineage>
</organism>
<dbReference type="AlphaFoldDB" id="A0A1W0X6T5"/>
<dbReference type="GO" id="GO:0045174">
    <property type="term" value="F:glutathione dehydrogenase (ascorbate) activity"/>
    <property type="evidence" value="ECO:0007669"/>
    <property type="project" value="UniProtKB-UniRule"/>
</dbReference>
<dbReference type="InterPro" id="IPR011767">
    <property type="entry name" value="GLR_AS"/>
</dbReference>
<proteinExistence type="inferred from homology"/>
<dbReference type="PROSITE" id="PS50404">
    <property type="entry name" value="GST_NTER"/>
    <property type="match status" value="1"/>
</dbReference>
<dbReference type="InterPro" id="IPR036282">
    <property type="entry name" value="Glutathione-S-Trfase_C_sf"/>
</dbReference>
<dbReference type="PROSITE" id="PS00195">
    <property type="entry name" value="GLUTAREDOXIN_1"/>
    <property type="match status" value="1"/>
</dbReference>
<comment type="catalytic activity">
    <reaction evidence="3">
        <text>methylarsonate + 2 glutathione + H(+) = methylarsonous acid + glutathione disulfide + H2O</text>
        <dbReference type="Rhea" id="RHEA:15969"/>
        <dbReference type="ChEBI" id="CHEBI:15377"/>
        <dbReference type="ChEBI" id="CHEBI:15378"/>
        <dbReference type="ChEBI" id="CHEBI:17826"/>
        <dbReference type="ChEBI" id="CHEBI:33409"/>
        <dbReference type="ChEBI" id="CHEBI:57925"/>
        <dbReference type="ChEBI" id="CHEBI:58297"/>
        <dbReference type="EC" id="1.20.4.2"/>
    </reaction>
</comment>
<dbReference type="InterPro" id="IPR050983">
    <property type="entry name" value="GST_Omega/HSP26"/>
</dbReference>
<dbReference type="GO" id="GO:0005737">
    <property type="term" value="C:cytoplasm"/>
    <property type="evidence" value="ECO:0007669"/>
    <property type="project" value="InterPro"/>
</dbReference>
<name>A0A1W0X6T5_HYPEX</name>
<dbReference type="EMBL" id="MTYJ01000013">
    <property type="protein sequence ID" value="OQV23213.1"/>
    <property type="molecule type" value="Genomic_DNA"/>
</dbReference>
<evidence type="ECO:0000256" key="3">
    <source>
        <dbReference type="RuleBase" id="RU368071"/>
    </source>
</evidence>
<comment type="catalytic activity">
    <reaction evidence="3">
        <text>L-dehydroascorbate + 2 glutathione = glutathione disulfide + L-ascorbate</text>
        <dbReference type="Rhea" id="RHEA:24424"/>
        <dbReference type="ChEBI" id="CHEBI:38290"/>
        <dbReference type="ChEBI" id="CHEBI:57925"/>
        <dbReference type="ChEBI" id="CHEBI:58297"/>
        <dbReference type="ChEBI" id="CHEBI:58539"/>
        <dbReference type="EC" id="1.8.5.1"/>
    </reaction>
</comment>
<evidence type="ECO:0000259" key="6">
    <source>
        <dbReference type="PROSITE" id="PS50405"/>
    </source>
</evidence>
<dbReference type="PANTHER" id="PTHR43968:SF6">
    <property type="entry name" value="GLUTATHIONE S-TRANSFERASE OMEGA"/>
    <property type="match status" value="1"/>
</dbReference>
<feature type="chain" id="PRO_5011963801" description="Glutathione S-transferase omega" evidence="4">
    <location>
        <begin position="25"/>
        <end position="277"/>
    </location>
</feature>